<proteinExistence type="predicted"/>
<organism evidence="3">
    <name type="scientific">hydrothermal vent metagenome</name>
    <dbReference type="NCBI Taxonomy" id="652676"/>
    <lineage>
        <taxon>unclassified sequences</taxon>
        <taxon>metagenomes</taxon>
        <taxon>ecological metagenomes</taxon>
    </lineage>
</organism>
<sequence>MKDKLIIKIISEIYASIVTLFSFIVLFLIFLFFVLQNGLYLDNLHISNFYLKNSYIRVDNQLHIVIDDLKITPQKKSTQKVNLKEINNYIKLFSYIMPYIGSVTISKIEVNGFQANFDYSSKNSGLLHIYSKNILDCNALLSTKNGNLAMHIQDLNSSRYKTHINGDIVIDTTTLKQYTKLNILLNHDANLTLYALSNQNHLLYNIKSHNDIHNIKALLNLIPFNQNVKYWANDAIKAKYVTIKKANGELNFNDIVNGYKQIHLEAVIHSLQYRYNPKLATINSKQTILQFNNGILSITPKEAYTYNTYLKNSWLQIDFTKKHELLDLYLHLDGQLNDNILHLLSLYKIVLPFKQNSGITKTDLHLSIDLRTIDVAVDGDFSIKKANIDYTGVNLNIFNSHIHLHNNDVSIDKMHIKYKNILDTNLTATYNVITELGDIRFQTNSVNYKGLELNNSKSKLCILYHLSKEKKFLQLSKSQWKYKNQEFLVHQFSMPYDVKDATINLAQAFVSGNINVKNKHLNFDINIFKLFYKNFNMKQKHIYLQAKYNSIFTLKSKNNISIFVNDLEYKIKKLKMIFDDKSVKLQDTSIKIGKYLSSDIDAKHLFNSNKVDIGLHNFELKNQKTHKVFYHNKKTNLQLFLNDKNITVQSNNLDTKFFSNKKGWKFELLSLNKIAKNSNILKELNISKGSINFYQKSTQTNINFQANIISPYSILMNQNRQIHNYQIIGKITKDKKISMNLNKSIQIKVNNKININPKNCTINIHEIIKLVKAIQKTQTKTKSSTPPPKIYLNAINSSIYIGKNRYILSDTIDMHYLNNIITAQLVYKKGHASFRLAHNKFNLYGKNFNDKFMEDSSGFSKFKGGKLDFSIHGTFNNYSGLFLIKKTTMLDYRLLNNILAFVNTIPSLVTFSLPNYNKDGLYVQDAYLDFSSKNGLMNIKEFYLNSKELKIAGKGTANIKQNKINLLLNLKTDLASDVSKIPLVGYLIFDGKSLSTTLKVTGKLDNPTIKTQIVKDIVVAPFNIIKRTLSLPYMLIKKAVNDINGTHHQ</sequence>
<feature type="domain" description="YhdP central" evidence="2">
    <location>
        <begin position="225"/>
        <end position="1009"/>
    </location>
</feature>
<evidence type="ECO:0000313" key="3">
    <source>
        <dbReference type="EMBL" id="SFV67673.1"/>
    </source>
</evidence>
<reference evidence="3" key="1">
    <citation type="submission" date="2016-10" db="EMBL/GenBank/DDBJ databases">
        <authorList>
            <person name="de Groot N.N."/>
        </authorList>
    </citation>
    <scope>NUCLEOTIDE SEQUENCE</scope>
</reference>
<keyword evidence="1" id="KW-0812">Transmembrane</keyword>
<dbReference type="Pfam" id="PF13116">
    <property type="entry name" value="YhdP"/>
    <property type="match status" value="1"/>
</dbReference>
<dbReference type="InterPro" id="IPR025263">
    <property type="entry name" value="YhdP_central"/>
</dbReference>
<accession>A0A1W1CPP1</accession>
<feature type="transmembrane region" description="Helical" evidence="1">
    <location>
        <begin position="12"/>
        <end position="35"/>
    </location>
</feature>
<protein>
    <recommendedName>
        <fullName evidence="2">YhdP central domain-containing protein</fullName>
    </recommendedName>
</protein>
<dbReference type="AlphaFoldDB" id="A0A1W1CPP1"/>
<keyword evidence="1" id="KW-1133">Transmembrane helix</keyword>
<name>A0A1W1CPP1_9ZZZZ</name>
<dbReference type="EMBL" id="FPHK01000107">
    <property type="protein sequence ID" value="SFV67673.1"/>
    <property type="molecule type" value="Genomic_DNA"/>
</dbReference>
<evidence type="ECO:0000259" key="2">
    <source>
        <dbReference type="Pfam" id="PF13116"/>
    </source>
</evidence>
<keyword evidence="1" id="KW-0472">Membrane</keyword>
<gene>
    <name evidence="3" type="ORF">MNB_SM-6-1085</name>
</gene>
<evidence type="ECO:0000256" key="1">
    <source>
        <dbReference type="SAM" id="Phobius"/>
    </source>
</evidence>